<dbReference type="Gene3D" id="3.30.470.20">
    <property type="entry name" value="ATP-grasp fold, B domain"/>
    <property type="match status" value="2"/>
</dbReference>
<reference evidence="4" key="1">
    <citation type="submission" date="2017-08" db="EMBL/GenBank/DDBJ databases">
        <authorList>
            <person name="Varghese N."/>
            <person name="Submissions S."/>
        </authorList>
    </citation>
    <scope>NUCLEOTIDE SEQUENCE [LARGE SCALE GENOMIC DNA]</scope>
    <source>
        <strain evidence="4">DSM 23173</strain>
    </source>
</reference>
<dbReference type="EMBL" id="OBQF01000002">
    <property type="protein sequence ID" value="SOC41188.1"/>
    <property type="molecule type" value="Genomic_DNA"/>
</dbReference>
<gene>
    <name evidence="3" type="ORF">SAMN05878391_1274</name>
</gene>
<organism evidence="3 4">
    <name type="scientific">Salinicoccus kekensis</name>
    <dbReference type="NCBI Taxonomy" id="714307"/>
    <lineage>
        <taxon>Bacteria</taxon>
        <taxon>Bacillati</taxon>
        <taxon>Bacillota</taxon>
        <taxon>Bacilli</taxon>
        <taxon>Bacillales</taxon>
        <taxon>Staphylococcaceae</taxon>
        <taxon>Salinicoccus</taxon>
    </lineage>
</organism>
<feature type="domain" description="ATP-grasp" evidence="2">
    <location>
        <begin position="88"/>
        <end position="344"/>
    </location>
</feature>
<dbReference type="PANTHER" id="PTHR21621">
    <property type="entry name" value="RIBOSOMAL PROTEIN S6 MODIFICATION PROTEIN"/>
    <property type="match status" value="1"/>
</dbReference>
<keyword evidence="4" id="KW-1185">Reference proteome</keyword>
<dbReference type="RefSeq" id="WP_097040246.1">
    <property type="nucleotide sequence ID" value="NZ_OBQF01000002.1"/>
</dbReference>
<dbReference type="GO" id="GO:0005524">
    <property type="term" value="F:ATP binding"/>
    <property type="evidence" value="ECO:0007669"/>
    <property type="project" value="UniProtKB-UniRule"/>
</dbReference>
<evidence type="ECO:0000259" key="2">
    <source>
        <dbReference type="PROSITE" id="PS50975"/>
    </source>
</evidence>
<dbReference type="GO" id="GO:0016879">
    <property type="term" value="F:ligase activity, forming carbon-nitrogen bonds"/>
    <property type="evidence" value="ECO:0007669"/>
    <property type="project" value="TreeGrafter"/>
</dbReference>
<dbReference type="AlphaFoldDB" id="A0A285UIF2"/>
<dbReference type="Proteomes" id="UP000219412">
    <property type="component" value="Unassembled WGS sequence"/>
</dbReference>
<evidence type="ECO:0000313" key="4">
    <source>
        <dbReference type="Proteomes" id="UP000219412"/>
    </source>
</evidence>
<evidence type="ECO:0000313" key="3">
    <source>
        <dbReference type="EMBL" id="SOC41188.1"/>
    </source>
</evidence>
<proteinExistence type="predicted"/>
<evidence type="ECO:0000256" key="1">
    <source>
        <dbReference type="PROSITE-ProRule" id="PRU00409"/>
    </source>
</evidence>
<protein>
    <submittedName>
        <fullName evidence="3">Phosphoribosylglycinamide synthetase-like protein</fullName>
    </submittedName>
</protein>
<sequence>MDITLLKRILEEHFNDVEINEYDEKGASVIKIAEEAVNNTENFSYKIVNDSKILFFYKGIEAGGINGQNLLTNKREGTLIARDKFKAEEHLKEKNIKTTSSIIYDLNQFEDAKIEIQNHQGPFVLKPYNLSSGKGVSLNVDADNIKEAWEKSVDAYGGDTTGASLIMQPQLPGIEARFLVINEKFSSAILRVPTNMVGDGKSTIEELIKQKNHLRAKNPHLKKFMIKSDDELENYLKKRDLSPGSVLENKELVFFTEVSNIALGGDTLEISHLVSDDLKHLAEAAVKAIPALKSAGVDIMFSSFQDKEASVLELNHAANLIMHYYPWKGQPQQPIHDYISSLYEEMTINDSFKNKGINLLKKLLSK</sequence>
<dbReference type="SUPFAM" id="SSF56059">
    <property type="entry name" value="Glutathione synthetase ATP-binding domain-like"/>
    <property type="match status" value="1"/>
</dbReference>
<dbReference type="PANTHER" id="PTHR21621:SF0">
    <property type="entry name" value="BETA-CITRYLGLUTAMATE SYNTHASE B-RELATED"/>
    <property type="match status" value="1"/>
</dbReference>
<keyword evidence="1" id="KW-0547">Nucleotide-binding</keyword>
<name>A0A285UIF2_9STAP</name>
<accession>A0A285UIF2</accession>
<dbReference type="PROSITE" id="PS50975">
    <property type="entry name" value="ATP_GRASP"/>
    <property type="match status" value="1"/>
</dbReference>
<dbReference type="GO" id="GO:0005737">
    <property type="term" value="C:cytoplasm"/>
    <property type="evidence" value="ECO:0007669"/>
    <property type="project" value="TreeGrafter"/>
</dbReference>
<dbReference type="GO" id="GO:0046872">
    <property type="term" value="F:metal ion binding"/>
    <property type="evidence" value="ECO:0007669"/>
    <property type="project" value="InterPro"/>
</dbReference>
<dbReference type="InterPro" id="IPR011761">
    <property type="entry name" value="ATP-grasp"/>
</dbReference>
<keyword evidence="1" id="KW-0067">ATP-binding</keyword>